<dbReference type="PANTHER" id="PTHR43808">
    <property type="entry name" value="ACETYLORNITHINE DEACETYLASE"/>
    <property type="match status" value="1"/>
</dbReference>
<dbReference type="AlphaFoldDB" id="A0A0P0YWX6"/>
<dbReference type="Gene3D" id="3.40.630.10">
    <property type="entry name" value="Zn peptidases"/>
    <property type="match status" value="1"/>
</dbReference>
<dbReference type="Pfam" id="PF01546">
    <property type="entry name" value="Peptidase_M20"/>
    <property type="match status" value="1"/>
</dbReference>
<evidence type="ECO:0000256" key="5">
    <source>
        <dbReference type="ARBA" id="ARBA00016853"/>
    </source>
</evidence>
<accession>A0A0P0YWX6</accession>
<protein>
    <recommendedName>
        <fullName evidence="5">Probable succinyl-diaminopimelate desuccinylase</fullName>
        <ecNumber evidence="4">3.5.1.18</ecNumber>
    </recommendedName>
</protein>
<evidence type="ECO:0000256" key="4">
    <source>
        <dbReference type="ARBA" id="ARBA00011921"/>
    </source>
</evidence>
<dbReference type="GO" id="GO:0009089">
    <property type="term" value="P:lysine biosynthetic process via diaminopimelate"/>
    <property type="evidence" value="ECO:0007669"/>
    <property type="project" value="UniProtKB-UniPathway"/>
</dbReference>
<sequence length="444" mass="47684">MTLSPETIAEAVEARADRIVDTLSRLVEFPSIVMNDPTKAGPGERDCQIYLQKRLESLGFTTDLWEPDGPGLLAKYEGRPGANKGRTFEGRPNLGGTLKGSGNGRSIMLTGHIDVVPPGPATHWRSDPFVPVVEDGFVRGRGTVDMKGGVACMLMAVEILKEIGAELKGDVVFTTVVDEEIGGMGSLAMVDRGFSADAGIMTEPTANRIAPLCHGILWGRIVIDGIGGHAELTPNAWYAGGPVDAVQLTRQMLDGLDILNRRWMHDPRKNHPLMAMPNQIIITQLNVGEHPSSMAGRGEIVIDVQYLPHEKDEFGLGGHVKREIEAHVAAVCLADPYLKEHPARVEWILDADCAEVPADHPFVESFQGAVAAAKLDPALSGFGAHSDIGLPTGLGNTPTVNFGPGDPAQSHQPNERVSIEDLVACTKAIALTVYDWTNRERSAA</sequence>
<evidence type="ECO:0000256" key="1">
    <source>
        <dbReference type="ARBA" id="ARBA00001947"/>
    </source>
</evidence>
<proteinExistence type="inferred from homology"/>
<keyword evidence="6" id="KW-0378">Hydrolase</keyword>
<evidence type="ECO:0000313" key="10">
    <source>
        <dbReference type="EMBL" id="BAT25962.1"/>
    </source>
</evidence>
<dbReference type="Gene3D" id="3.30.70.360">
    <property type="match status" value="1"/>
</dbReference>
<dbReference type="InterPro" id="IPR002933">
    <property type="entry name" value="Peptidase_M20"/>
</dbReference>
<dbReference type="PROSITE" id="PS00758">
    <property type="entry name" value="ARGE_DAPE_CPG2_1"/>
    <property type="match status" value="1"/>
</dbReference>
<evidence type="ECO:0000256" key="3">
    <source>
        <dbReference type="ARBA" id="ARBA00006247"/>
    </source>
</evidence>
<comment type="pathway">
    <text evidence="2">Amino-acid biosynthesis; L-lysine biosynthesis via DAP pathway; LL-2,6-diaminopimelate from (S)-tetrahydrodipicolinate (succinylase route): step 3/3.</text>
</comment>
<evidence type="ECO:0000256" key="9">
    <source>
        <dbReference type="ARBA" id="ARBA00051301"/>
    </source>
</evidence>
<comment type="cofactor">
    <cofactor evidence="1">
        <name>Zn(2+)</name>
        <dbReference type="ChEBI" id="CHEBI:29105"/>
    </cofactor>
</comment>
<keyword evidence="7" id="KW-0862">Zinc</keyword>
<dbReference type="EC" id="3.5.1.18" evidence="4"/>
<dbReference type="PANTHER" id="PTHR43808:SF25">
    <property type="entry name" value="PEPTIDASE M20 DIMERISATION DOMAIN-CONTAINING PROTEIN"/>
    <property type="match status" value="1"/>
</dbReference>
<keyword evidence="8" id="KW-0170">Cobalt</keyword>
<comment type="catalytic activity">
    <reaction evidence="9">
        <text>N-succinyl-(2S,6S)-2,6-diaminopimelate + H2O = (2S,6S)-2,6-diaminopimelate + succinate</text>
        <dbReference type="Rhea" id="RHEA:22608"/>
        <dbReference type="ChEBI" id="CHEBI:15377"/>
        <dbReference type="ChEBI" id="CHEBI:30031"/>
        <dbReference type="ChEBI" id="CHEBI:57609"/>
        <dbReference type="ChEBI" id="CHEBI:58087"/>
        <dbReference type="EC" id="3.5.1.18"/>
    </reaction>
</comment>
<dbReference type="GO" id="GO:0009014">
    <property type="term" value="F:succinyl-diaminopimelate desuccinylase activity"/>
    <property type="evidence" value="ECO:0007669"/>
    <property type="project" value="UniProtKB-EC"/>
</dbReference>
<comment type="similarity">
    <text evidence="3">Belongs to the peptidase M20A family.</text>
</comment>
<dbReference type="NCBIfam" id="TIGR01910">
    <property type="entry name" value="DapE-ArgE"/>
    <property type="match status" value="1"/>
</dbReference>
<reference evidence="10" key="1">
    <citation type="journal article" date="2015" name="Proc. Natl. Acad. Sci. U.S.A.">
        <title>Bacterial clade with the ribosomal RNA operon on a small plasmid rather than the chromosome.</title>
        <authorList>
            <person name="Anda M."/>
            <person name="Ohtsubo Y."/>
            <person name="Okubo T."/>
            <person name="Sugawara M."/>
            <person name="Nagata Y."/>
            <person name="Tsuda M."/>
            <person name="Minamisawa K."/>
            <person name="Mitsui H."/>
        </authorList>
    </citation>
    <scope>NUCLEOTIDE SEQUENCE</scope>
    <source>
        <strain evidence="10">DSM 21988</strain>
    </source>
</reference>
<dbReference type="InterPro" id="IPR050072">
    <property type="entry name" value="Peptidase_M20A"/>
</dbReference>
<dbReference type="UniPathway" id="UPA00034">
    <property type="reaction ID" value="UER00021"/>
</dbReference>
<dbReference type="InterPro" id="IPR010182">
    <property type="entry name" value="ArgE/DapE"/>
</dbReference>
<evidence type="ECO:0000256" key="2">
    <source>
        <dbReference type="ARBA" id="ARBA00005130"/>
    </source>
</evidence>
<evidence type="ECO:0000256" key="7">
    <source>
        <dbReference type="ARBA" id="ARBA00022833"/>
    </source>
</evidence>
<dbReference type="InterPro" id="IPR001261">
    <property type="entry name" value="ArgE/DapE_CS"/>
</dbReference>
<name>A0A0P0YWX6_9HYPH</name>
<dbReference type="EMBL" id="LC066371">
    <property type="protein sequence ID" value="BAT25962.1"/>
    <property type="molecule type" value="Genomic_DNA"/>
</dbReference>
<organism evidence="10">
    <name type="scientific">Aureimonas altamirensis</name>
    <dbReference type="NCBI Taxonomy" id="370622"/>
    <lineage>
        <taxon>Bacteria</taxon>
        <taxon>Pseudomonadati</taxon>
        <taxon>Pseudomonadota</taxon>
        <taxon>Alphaproteobacteria</taxon>
        <taxon>Hyphomicrobiales</taxon>
        <taxon>Aurantimonadaceae</taxon>
        <taxon>Aureimonas</taxon>
    </lineage>
</organism>
<dbReference type="SUPFAM" id="SSF53187">
    <property type="entry name" value="Zn-dependent exopeptidases"/>
    <property type="match status" value="1"/>
</dbReference>
<evidence type="ECO:0000256" key="8">
    <source>
        <dbReference type="ARBA" id="ARBA00023285"/>
    </source>
</evidence>
<evidence type="ECO:0000256" key="6">
    <source>
        <dbReference type="ARBA" id="ARBA00022801"/>
    </source>
</evidence>
<dbReference type="RefSeq" id="WP_060602522.1">
    <property type="nucleotide sequence ID" value="NZ_BBWQ01000009.1"/>
</dbReference>